<dbReference type="AlphaFoldDB" id="A0A0D6PX53"/>
<dbReference type="InterPro" id="IPR026276">
    <property type="entry name" value="Baseplate_GpP"/>
</dbReference>
<organism evidence="4 5">
    <name type="scientific">Komagataeibacter europaeus NBRC 3261</name>
    <dbReference type="NCBI Taxonomy" id="1234669"/>
    <lineage>
        <taxon>Bacteria</taxon>
        <taxon>Pseudomonadati</taxon>
        <taxon>Pseudomonadota</taxon>
        <taxon>Alphaproteobacteria</taxon>
        <taxon>Acetobacterales</taxon>
        <taxon>Acetobacteraceae</taxon>
        <taxon>Komagataeibacter</taxon>
    </lineage>
</organism>
<dbReference type="Gene3D" id="3.55.50.10">
    <property type="entry name" value="Baseplate protein-like domains"/>
    <property type="match status" value="1"/>
</dbReference>
<dbReference type="InterPro" id="IPR053982">
    <property type="entry name" value="Gp44/GpP-like_C"/>
</dbReference>
<proteinExistence type="predicted"/>
<dbReference type="Gene3D" id="3.30.1920.10">
    <property type="entry name" value="Baseplate protein-like domains - 2 layer sandwich fold"/>
    <property type="match status" value="1"/>
</dbReference>
<dbReference type="InterPro" id="IPR053981">
    <property type="entry name" value="Gp44/GpP-like_2nd"/>
</dbReference>
<dbReference type="EMBL" id="BANI01000020">
    <property type="protein sequence ID" value="GAN95340.1"/>
    <property type="molecule type" value="Genomic_DNA"/>
</dbReference>
<reference evidence="4 5" key="1">
    <citation type="submission" date="2012-11" db="EMBL/GenBank/DDBJ databases">
        <title>Whole genome sequence of Gluconacetobacter europaeus NBRC3261.</title>
        <authorList>
            <person name="Azuma Y."/>
            <person name="Higashiura N."/>
            <person name="Hirakawa H."/>
            <person name="Matsushita K."/>
        </authorList>
    </citation>
    <scope>NUCLEOTIDE SEQUENCE [LARGE SCALE GENOMIC DNA]</scope>
    <source>
        <strain evidence="4 5">NBRC 3261</strain>
    </source>
</reference>
<dbReference type="RefSeq" id="WP_048849794.1">
    <property type="nucleotide sequence ID" value="NZ_BANI01000020.1"/>
</dbReference>
<dbReference type="Proteomes" id="UP000032675">
    <property type="component" value="Unassembled WGS sequence"/>
</dbReference>
<evidence type="ECO:0000313" key="5">
    <source>
        <dbReference type="Proteomes" id="UP000032675"/>
    </source>
</evidence>
<feature type="domain" description="Baseplate hub protein gp44/GpP-like second" evidence="3">
    <location>
        <begin position="115"/>
        <end position="195"/>
    </location>
</feature>
<dbReference type="SUPFAM" id="SSF69279">
    <property type="entry name" value="Phage tail proteins"/>
    <property type="match status" value="2"/>
</dbReference>
<dbReference type="InterPro" id="IPR023399">
    <property type="entry name" value="Baseplate-like_2-layer_sand"/>
</dbReference>
<sequence length="401" mass="43559">MSGALTTLSDFVGWNTDQSDQVSVIIIRGSKAWQITTWTSVVIRMGVEIMPWTAALSMTTQAPSPLSKVDISEGDSCRLFIGKTLVFTGYVQTVVEDIGPDHHTFEVQLASKSVDLVECAAEFSTFQMNSTNALDIARRVCQFAQIDVISIGGAGDTDILAFAVILSETAYEVIERVSRLAAVIFYDRPDGNICMSAVGTRRAASGFTLGDNIERLQRVRSMAGRYSTVQAIVMGEVTLFTTPGGSNAYADQMTVLSSPANAKATDPGVTRTRNMLVPIEIGDTDGKVARQRVLWEVNRRYGRAYPITLTCDSWRDRAGNLWLPNTLARVDLGDGNPQDLLIGELTLRQTVDDGTHADVVLMDPQAYSPEPIINPLFQSAFMQAIQSNQPAGQSSDGSESI</sequence>
<feature type="domain" description="Baseplate hub protein gp44-like N-terminal" evidence="1">
    <location>
        <begin position="35"/>
        <end position="107"/>
    </location>
</feature>
<feature type="domain" description="Baseplate hub protein gp44/GpP-like C-terminal" evidence="2">
    <location>
        <begin position="287"/>
        <end position="370"/>
    </location>
</feature>
<evidence type="ECO:0000313" key="4">
    <source>
        <dbReference type="EMBL" id="GAN95340.1"/>
    </source>
</evidence>
<dbReference type="Pfam" id="PF22255">
    <property type="entry name" value="Gp44-like_2nd"/>
    <property type="match status" value="1"/>
</dbReference>
<dbReference type="Gene3D" id="2.30.300.10">
    <property type="entry name" value="Baseplate protein-like domain - beta roll fold"/>
    <property type="match status" value="1"/>
</dbReference>
<accession>A0A0D6PX53</accession>
<gene>
    <name evidence="4" type="ORF">Geu3261_0020_003</name>
</gene>
<name>A0A0D6PX53_KOMEU</name>
<evidence type="ECO:0000259" key="3">
    <source>
        <dbReference type="Pfam" id="PF22255"/>
    </source>
</evidence>
<dbReference type="PIRSF" id="PIRSF004440">
    <property type="entry name" value="GpP"/>
    <property type="match status" value="1"/>
</dbReference>
<dbReference type="Pfam" id="PF21683">
    <property type="entry name" value="GpP-like_1st"/>
    <property type="match status" value="1"/>
</dbReference>
<dbReference type="Pfam" id="PF21929">
    <property type="entry name" value="GpP_4th"/>
    <property type="match status" value="1"/>
</dbReference>
<comment type="caution">
    <text evidence="4">The sequence shown here is derived from an EMBL/GenBank/DDBJ whole genome shotgun (WGS) entry which is preliminary data.</text>
</comment>
<evidence type="ECO:0000259" key="2">
    <source>
        <dbReference type="Pfam" id="PF21929"/>
    </source>
</evidence>
<protein>
    <submittedName>
        <fullName evidence="4">Bacteriophage tail protein</fullName>
    </submittedName>
</protein>
<dbReference type="InterPro" id="IPR049354">
    <property type="entry name" value="GpP-like_N"/>
</dbReference>
<evidence type="ECO:0000259" key="1">
    <source>
        <dbReference type="Pfam" id="PF21683"/>
    </source>
</evidence>